<dbReference type="InterPro" id="IPR011856">
    <property type="entry name" value="tRNA_endonuc-like_dom_sf"/>
</dbReference>
<dbReference type="AlphaFoldDB" id="A0A8J8C9L2"/>
<keyword evidence="2" id="KW-0255">Endonuclease</keyword>
<protein>
    <submittedName>
        <fullName evidence="2">Restriction endonuclease</fullName>
    </submittedName>
</protein>
<keyword evidence="3" id="KW-1185">Reference proteome</keyword>
<gene>
    <name evidence="2" type="ORF">EGD98_18950</name>
</gene>
<dbReference type="PANTHER" id="PTHR30015:SF7">
    <property type="entry name" value="TYPE IV METHYL-DIRECTED RESTRICTION ENZYME ECOKMRR"/>
    <property type="match status" value="1"/>
</dbReference>
<dbReference type="GO" id="GO:0003677">
    <property type="term" value="F:DNA binding"/>
    <property type="evidence" value="ECO:0007669"/>
    <property type="project" value="InterPro"/>
</dbReference>
<dbReference type="GO" id="GO:0009307">
    <property type="term" value="P:DNA restriction-modification system"/>
    <property type="evidence" value="ECO:0007669"/>
    <property type="project" value="InterPro"/>
</dbReference>
<dbReference type="SUPFAM" id="SSF52980">
    <property type="entry name" value="Restriction endonuclease-like"/>
    <property type="match status" value="1"/>
</dbReference>
<feature type="domain" description="Restriction endonuclease type IV Mrr" evidence="1">
    <location>
        <begin position="4"/>
        <end position="61"/>
    </location>
</feature>
<dbReference type="Proteomes" id="UP000783863">
    <property type="component" value="Unassembled WGS sequence"/>
</dbReference>
<keyword evidence="2" id="KW-0378">Hydrolase</keyword>
<dbReference type="InterPro" id="IPR007560">
    <property type="entry name" value="Restrct_endonuc_IV_Mrr"/>
</dbReference>
<evidence type="ECO:0000313" key="3">
    <source>
        <dbReference type="Proteomes" id="UP000783863"/>
    </source>
</evidence>
<dbReference type="InterPro" id="IPR052906">
    <property type="entry name" value="Type_IV_Methyl-Rstrct_Enzyme"/>
</dbReference>
<dbReference type="EMBL" id="RKLQ01000005">
    <property type="protein sequence ID" value="MBX0305726.1"/>
    <property type="molecule type" value="Genomic_DNA"/>
</dbReference>
<evidence type="ECO:0000313" key="2">
    <source>
        <dbReference type="EMBL" id="MBX0305726.1"/>
    </source>
</evidence>
<dbReference type="InterPro" id="IPR011335">
    <property type="entry name" value="Restrct_endonuc-II-like"/>
</dbReference>
<dbReference type="Gene3D" id="3.40.1350.10">
    <property type="match status" value="1"/>
</dbReference>
<evidence type="ECO:0000259" key="1">
    <source>
        <dbReference type="Pfam" id="PF04471"/>
    </source>
</evidence>
<sequence length="82" mass="9393">MDVLDDLSGFDFEELIEDIFRNLGYDNIRQAGKSADEGRDIFMEEVVDRTRRAIVECKHTDTGGRPSRVAMMNRRSREVGSP</sequence>
<dbReference type="Pfam" id="PF04471">
    <property type="entry name" value="Mrr_cat"/>
    <property type="match status" value="1"/>
</dbReference>
<reference evidence="2" key="1">
    <citation type="submission" date="2021-06" db="EMBL/GenBank/DDBJ databases">
        <title>Halomicroarcula sp. F24A a new haloarchaeum isolated from saline soil.</title>
        <authorList>
            <person name="Duran-Viseras A."/>
            <person name="Sanchez-Porro C."/>
            <person name="Ventosa A."/>
        </authorList>
    </citation>
    <scope>NUCLEOTIDE SEQUENCE</scope>
    <source>
        <strain evidence="2">F24A</strain>
    </source>
</reference>
<keyword evidence="2" id="KW-0540">Nuclease</keyword>
<comment type="caution">
    <text evidence="2">The sequence shown here is derived from an EMBL/GenBank/DDBJ whole genome shotgun (WGS) entry which is preliminary data.</text>
</comment>
<organism evidence="2 3">
    <name type="scientific">Haloarcula salinisoli</name>
    <dbReference type="NCBI Taxonomy" id="2487746"/>
    <lineage>
        <taxon>Archaea</taxon>
        <taxon>Methanobacteriati</taxon>
        <taxon>Methanobacteriota</taxon>
        <taxon>Stenosarchaea group</taxon>
        <taxon>Halobacteria</taxon>
        <taxon>Halobacteriales</taxon>
        <taxon>Haloarculaceae</taxon>
        <taxon>Haloarcula</taxon>
    </lineage>
</organism>
<proteinExistence type="predicted"/>
<dbReference type="PANTHER" id="PTHR30015">
    <property type="entry name" value="MRR RESTRICTION SYSTEM PROTEIN"/>
    <property type="match status" value="1"/>
</dbReference>
<dbReference type="GO" id="GO:0015666">
    <property type="term" value="F:restriction endodeoxyribonuclease activity"/>
    <property type="evidence" value="ECO:0007669"/>
    <property type="project" value="TreeGrafter"/>
</dbReference>
<accession>A0A8J8C9L2</accession>
<name>A0A8J8C9L2_9EURY</name>